<accession>A0A3A1PG89</accession>
<keyword evidence="2" id="KW-0479">Metal-binding</keyword>
<keyword evidence="9" id="KW-1185">Reference proteome</keyword>
<dbReference type="AlphaFoldDB" id="A0A3A1PG89"/>
<evidence type="ECO:0000313" key="9">
    <source>
        <dbReference type="Proteomes" id="UP000265366"/>
    </source>
</evidence>
<reference evidence="8 9" key="1">
    <citation type="submission" date="2018-08" db="EMBL/GenBank/DDBJ databases">
        <title>Erythrobacter zhengii sp.nov., a bacterium isolated from deep-sea sediment.</title>
        <authorList>
            <person name="Fang C."/>
            <person name="Wu Y.-H."/>
            <person name="Sun C."/>
            <person name="Wang H."/>
            <person name="Cheng H."/>
            <person name="Meng F.-X."/>
            <person name="Wang C.-S."/>
            <person name="Xu X.-W."/>
        </authorList>
    </citation>
    <scope>NUCLEOTIDE SEQUENCE [LARGE SCALE GENOMIC DNA]</scope>
    <source>
        <strain evidence="8 9">CCTCC AB 2015396</strain>
    </source>
</reference>
<comment type="caution">
    <text evidence="8">The sequence shown here is derived from an EMBL/GenBank/DDBJ whole genome shotgun (WGS) entry which is preliminary data.</text>
</comment>
<dbReference type="PANTHER" id="PTHR10869">
    <property type="entry name" value="PROLYL 4-HYDROXYLASE ALPHA SUBUNIT"/>
    <property type="match status" value="1"/>
</dbReference>
<dbReference type="InterPro" id="IPR005123">
    <property type="entry name" value="Oxoglu/Fe-dep_dioxygenase_dom"/>
</dbReference>
<protein>
    <submittedName>
        <fullName evidence="8">2OG-Fe(II) oxygenase</fullName>
    </submittedName>
</protein>
<dbReference type="GO" id="GO:0005506">
    <property type="term" value="F:iron ion binding"/>
    <property type="evidence" value="ECO:0007669"/>
    <property type="project" value="InterPro"/>
</dbReference>
<evidence type="ECO:0000259" key="7">
    <source>
        <dbReference type="PROSITE" id="PS51471"/>
    </source>
</evidence>
<evidence type="ECO:0000256" key="2">
    <source>
        <dbReference type="ARBA" id="ARBA00022723"/>
    </source>
</evidence>
<dbReference type="Pfam" id="PF13640">
    <property type="entry name" value="2OG-FeII_Oxy_3"/>
    <property type="match status" value="1"/>
</dbReference>
<dbReference type="EMBL" id="QXFM01000007">
    <property type="protein sequence ID" value="RIV92790.1"/>
    <property type="molecule type" value="Genomic_DNA"/>
</dbReference>
<evidence type="ECO:0000313" key="8">
    <source>
        <dbReference type="EMBL" id="RIV92790.1"/>
    </source>
</evidence>
<proteinExistence type="predicted"/>
<comment type="cofactor">
    <cofactor evidence="1">
        <name>L-ascorbate</name>
        <dbReference type="ChEBI" id="CHEBI:38290"/>
    </cofactor>
</comment>
<dbReference type="Proteomes" id="UP000265366">
    <property type="component" value="Unassembled WGS sequence"/>
</dbReference>
<gene>
    <name evidence="8" type="ORF">D2V17_01400</name>
</gene>
<dbReference type="OrthoDB" id="269774at2"/>
<evidence type="ECO:0000256" key="5">
    <source>
        <dbReference type="ARBA" id="ARBA00023002"/>
    </source>
</evidence>
<keyword evidence="3" id="KW-0847">Vitamin C</keyword>
<keyword evidence="5" id="KW-0560">Oxidoreductase</keyword>
<dbReference type="InterPro" id="IPR044862">
    <property type="entry name" value="Pro_4_hyd_alph_FE2OG_OXY"/>
</dbReference>
<name>A0A3A1PG89_9SPHN</name>
<dbReference type="PANTHER" id="PTHR10869:SF246">
    <property type="entry name" value="TRANSMEMBRANE PROLYL 4-HYDROXYLASE"/>
    <property type="match status" value="1"/>
</dbReference>
<keyword evidence="6" id="KW-0408">Iron</keyword>
<dbReference type="InterPro" id="IPR045054">
    <property type="entry name" value="P4HA-like"/>
</dbReference>
<dbReference type="PROSITE" id="PS51471">
    <property type="entry name" value="FE2OG_OXY"/>
    <property type="match status" value="1"/>
</dbReference>
<evidence type="ECO:0000256" key="3">
    <source>
        <dbReference type="ARBA" id="ARBA00022896"/>
    </source>
</evidence>
<dbReference type="RefSeq" id="WP_119591358.1">
    <property type="nucleotide sequence ID" value="NZ_QXFM01000007.1"/>
</dbReference>
<organism evidence="8 9">
    <name type="scientific">Aurantiacibacter xanthus</name>
    <dbReference type="NCBI Taxonomy" id="1784712"/>
    <lineage>
        <taxon>Bacteria</taxon>
        <taxon>Pseudomonadati</taxon>
        <taxon>Pseudomonadota</taxon>
        <taxon>Alphaproteobacteria</taxon>
        <taxon>Sphingomonadales</taxon>
        <taxon>Erythrobacteraceae</taxon>
        <taxon>Aurantiacibacter</taxon>
    </lineage>
</organism>
<dbReference type="InterPro" id="IPR006620">
    <property type="entry name" value="Pro_4_hyd_alph"/>
</dbReference>
<keyword evidence="4" id="KW-0223">Dioxygenase</keyword>
<feature type="domain" description="Fe2OG dioxygenase" evidence="7">
    <location>
        <begin position="97"/>
        <end position="206"/>
    </location>
</feature>
<dbReference type="GO" id="GO:0016705">
    <property type="term" value="F:oxidoreductase activity, acting on paired donors, with incorporation or reduction of molecular oxygen"/>
    <property type="evidence" value="ECO:0007669"/>
    <property type="project" value="InterPro"/>
</dbReference>
<dbReference type="GO" id="GO:0051213">
    <property type="term" value="F:dioxygenase activity"/>
    <property type="evidence" value="ECO:0007669"/>
    <property type="project" value="UniProtKB-KW"/>
</dbReference>
<evidence type="ECO:0000256" key="1">
    <source>
        <dbReference type="ARBA" id="ARBA00001961"/>
    </source>
</evidence>
<evidence type="ECO:0000256" key="6">
    <source>
        <dbReference type="ARBA" id="ARBA00023004"/>
    </source>
</evidence>
<evidence type="ECO:0000256" key="4">
    <source>
        <dbReference type="ARBA" id="ARBA00022964"/>
    </source>
</evidence>
<dbReference type="GO" id="GO:0031418">
    <property type="term" value="F:L-ascorbic acid binding"/>
    <property type="evidence" value="ECO:0007669"/>
    <property type="project" value="UniProtKB-KW"/>
</dbReference>
<dbReference type="Gene3D" id="2.60.120.620">
    <property type="entry name" value="q2cbj1_9rhob like domain"/>
    <property type="match status" value="1"/>
</dbReference>
<sequence>MTQPGATSPETLLESPGMMRVPNPRLELFQLPGFLPPALCEELIALIERDRRPSTIADPNGDDYFRTSETCDLSPDEPAVVDLEQRLHALNRIDPAHGEPVQGQRYDVGQEFKPHTDYFEPDGEDFHKYCNVAGNRTWTFMIYLNPVEAGGATRFKVIDKTFKPETGRLLCWSNRREDGRPNPVTLHHGMKVRKGVKYVITKWYRERPWGWS</sequence>
<dbReference type="SMART" id="SM00702">
    <property type="entry name" value="P4Hc"/>
    <property type="match status" value="1"/>
</dbReference>